<dbReference type="GeneID" id="6017786"/>
<accession>A8PG09</accession>
<gene>
    <name evidence="2" type="ORF">CC1G_08260</name>
</gene>
<protein>
    <recommendedName>
        <fullName evidence="4">Extracellular membrane protein CFEM domain-containing protein</fullName>
    </recommendedName>
</protein>
<dbReference type="RefSeq" id="XP_001841116.2">
    <property type="nucleotide sequence ID" value="XM_001841064.2"/>
</dbReference>
<feature type="signal peptide" evidence="1">
    <location>
        <begin position="1"/>
        <end position="23"/>
    </location>
</feature>
<dbReference type="KEGG" id="cci:CC1G_08260"/>
<dbReference type="InParanoid" id="A8PG09"/>
<feature type="chain" id="PRO_5002727735" description="Extracellular membrane protein CFEM domain-containing protein" evidence="1">
    <location>
        <begin position="24"/>
        <end position="238"/>
    </location>
</feature>
<keyword evidence="1" id="KW-0732">Signal</keyword>
<dbReference type="Proteomes" id="UP000001861">
    <property type="component" value="Unassembled WGS sequence"/>
</dbReference>
<evidence type="ECO:0000313" key="3">
    <source>
        <dbReference type="Proteomes" id="UP000001861"/>
    </source>
</evidence>
<proteinExistence type="predicted"/>
<dbReference type="Gene3D" id="3.30.30.140">
    <property type="match status" value="1"/>
</dbReference>
<dbReference type="VEuPathDB" id="FungiDB:CC1G_08260"/>
<keyword evidence="3" id="KW-1185">Reference proteome</keyword>
<dbReference type="HOGENOM" id="CLU_1165754_0_0_1"/>
<organism evidence="2 3">
    <name type="scientific">Coprinopsis cinerea (strain Okayama-7 / 130 / ATCC MYA-4618 / FGSC 9003)</name>
    <name type="common">Inky cap fungus</name>
    <name type="synonym">Hormographiella aspergillata</name>
    <dbReference type="NCBI Taxonomy" id="240176"/>
    <lineage>
        <taxon>Eukaryota</taxon>
        <taxon>Fungi</taxon>
        <taxon>Dikarya</taxon>
        <taxon>Basidiomycota</taxon>
        <taxon>Agaricomycotina</taxon>
        <taxon>Agaricomycetes</taxon>
        <taxon>Agaricomycetidae</taxon>
        <taxon>Agaricales</taxon>
        <taxon>Agaricineae</taxon>
        <taxon>Psathyrellaceae</taxon>
        <taxon>Coprinopsis</taxon>
    </lineage>
</organism>
<reference evidence="2 3" key="1">
    <citation type="journal article" date="2010" name="Proc. Natl. Acad. Sci. U.S.A.">
        <title>Insights into evolution of multicellular fungi from the assembled chromosomes of the mushroom Coprinopsis cinerea (Coprinus cinereus).</title>
        <authorList>
            <person name="Stajich J.E."/>
            <person name="Wilke S.K."/>
            <person name="Ahren D."/>
            <person name="Au C.H."/>
            <person name="Birren B.W."/>
            <person name="Borodovsky M."/>
            <person name="Burns C."/>
            <person name="Canback B."/>
            <person name="Casselton L.A."/>
            <person name="Cheng C.K."/>
            <person name="Deng J."/>
            <person name="Dietrich F.S."/>
            <person name="Fargo D.C."/>
            <person name="Farman M.L."/>
            <person name="Gathman A.C."/>
            <person name="Goldberg J."/>
            <person name="Guigo R."/>
            <person name="Hoegger P.J."/>
            <person name="Hooker J.B."/>
            <person name="Huggins A."/>
            <person name="James T.Y."/>
            <person name="Kamada T."/>
            <person name="Kilaru S."/>
            <person name="Kodira C."/>
            <person name="Kues U."/>
            <person name="Kupfer D."/>
            <person name="Kwan H.S."/>
            <person name="Lomsadze A."/>
            <person name="Li W."/>
            <person name="Lilly W.W."/>
            <person name="Ma L.J."/>
            <person name="Mackey A.J."/>
            <person name="Manning G."/>
            <person name="Martin F."/>
            <person name="Muraguchi H."/>
            <person name="Natvig D.O."/>
            <person name="Palmerini H."/>
            <person name="Ramesh M.A."/>
            <person name="Rehmeyer C.J."/>
            <person name="Roe B.A."/>
            <person name="Shenoy N."/>
            <person name="Stanke M."/>
            <person name="Ter-Hovhannisyan V."/>
            <person name="Tunlid A."/>
            <person name="Velagapudi R."/>
            <person name="Vision T.J."/>
            <person name="Zeng Q."/>
            <person name="Zolan M.E."/>
            <person name="Pukkila P.J."/>
        </authorList>
    </citation>
    <scope>NUCLEOTIDE SEQUENCE [LARGE SCALE GENOMIC DNA]</scope>
    <source>
        <strain evidence="3">Okayama-7 / 130 / ATCC MYA-4618 / FGSC 9003</strain>
    </source>
</reference>
<name>A8PG09_COPC7</name>
<dbReference type="EMBL" id="AACS02000002">
    <property type="protein sequence ID" value="EAU80653.2"/>
    <property type="molecule type" value="Genomic_DNA"/>
</dbReference>
<comment type="caution">
    <text evidence="2">The sequence shown here is derived from an EMBL/GenBank/DDBJ whole genome shotgun (WGS) entry which is preliminary data.</text>
</comment>
<evidence type="ECO:0000256" key="1">
    <source>
        <dbReference type="SAM" id="SignalP"/>
    </source>
</evidence>
<sequence>MELTASFLSAVAVASTFVGTALSATTVPGCYAECIEKGAAAVNCAVDDIDCLRLASSQFTTITRECLDTNNCTSLTPGTPADEASITTTFNILSGLGLIDSSEVFSLADVLQVHQRDLTGLSRILPIDKRQRCIVRRATCVTSGLTACVNHCISCHRGSGSSNCVECSGAPIIPTFIPFAVLIAIHLNIRKFRFFPIHPPSSACSSPEAPQSPDLCRPQPPLRAKVVEVAVEHEERIH</sequence>
<evidence type="ECO:0000313" key="2">
    <source>
        <dbReference type="EMBL" id="EAU80653.2"/>
    </source>
</evidence>
<dbReference type="AlphaFoldDB" id="A8PG09"/>
<evidence type="ECO:0008006" key="4">
    <source>
        <dbReference type="Google" id="ProtNLM"/>
    </source>
</evidence>